<dbReference type="PROSITE" id="PS00518">
    <property type="entry name" value="ZF_RING_1"/>
    <property type="match status" value="1"/>
</dbReference>
<gene>
    <name evidence="4" type="ORF">K469DRAFT_180501</name>
</gene>
<organism evidence="4 5">
    <name type="scientific">Zopfia rhizophila CBS 207.26</name>
    <dbReference type="NCBI Taxonomy" id="1314779"/>
    <lineage>
        <taxon>Eukaryota</taxon>
        <taxon>Fungi</taxon>
        <taxon>Dikarya</taxon>
        <taxon>Ascomycota</taxon>
        <taxon>Pezizomycotina</taxon>
        <taxon>Dothideomycetes</taxon>
        <taxon>Dothideomycetes incertae sedis</taxon>
        <taxon>Zopfiaceae</taxon>
        <taxon>Zopfia</taxon>
    </lineage>
</organism>
<dbReference type="EMBL" id="ML994638">
    <property type="protein sequence ID" value="KAF2184288.1"/>
    <property type="molecule type" value="Genomic_DNA"/>
</dbReference>
<evidence type="ECO:0000256" key="3">
    <source>
        <dbReference type="ARBA" id="ARBA00022833"/>
    </source>
</evidence>
<accession>A0A6A6E1C1</accession>
<reference evidence="4" key="1">
    <citation type="journal article" date="2020" name="Stud. Mycol.">
        <title>101 Dothideomycetes genomes: a test case for predicting lifestyles and emergence of pathogens.</title>
        <authorList>
            <person name="Haridas S."/>
            <person name="Albert R."/>
            <person name="Binder M."/>
            <person name="Bloem J."/>
            <person name="Labutti K."/>
            <person name="Salamov A."/>
            <person name="Andreopoulos B."/>
            <person name="Baker S."/>
            <person name="Barry K."/>
            <person name="Bills G."/>
            <person name="Bluhm B."/>
            <person name="Cannon C."/>
            <person name="Castanera R."/>
            <person name="Culley D."/>
            <person name="Daum C."/>
            <person name="Ezra D."/>
            <person name="Gonzalez J."/>
            <person name="Henrissat B."/>
            <person name="Kuo A."/>
            <person name="Liang C."/>
            <person name="Lipzen A."/>
            <person name="Lutzoni F."/>
            <person name="Magnuson J."/>
            <person name="Mondo S."/>
            <person name="Nolan M."/>
            <person name="Ohm R."/>
            <person name="Pangilinan J."/>
            <person name="Park H.-J."/>
            <person name="Ramirez L."/>
            <person name="Alfaro M."/>
            <person name="Sun H."/>
            <person name="Tritt A."/>
            <person name="Yoshinaga Y."/>
            <person name="Zwiers L.-H."/>
            <person name="Turgeon B."/>
            <person name="Goodwin S."/>
            <person name="Spatafora J."/>
            <person name="Crous P."/>
            <person name="Grigoriev I."/>
        </authorList>
    </citation>
    <scope>NUCLEOTIDE SEQUENCE</scope>
    <source>
        <strain evidence="4">CBS 207.26</strain>
    </source>
</reference>
<keyword evidence="3" id="KW-0862">Zinc</keyword>
<keyword evidence="1" id="KW-0479">Metal-binding</keyword>
<protein>
    <submittedName>
        <fullName evidence="4">Uncharacterized protein</fullName>
    </submittedName>
</protein>
<evidence type="ECO:0000256" key="2">
    <source>
        <dbReference type="ARBA" id="ARBA00022771"/>
    </source>
</evidence>
<evidence type="ECO:0000313" key="5">
    <source>
        <dbReference type="Proteomes" id="UP000800200"/>
    </source>
</evidence>
<name>A0A6A6E1C1_9PEZI</name>
<sequence>MNTNTTPEGKAITAISDEAEAGYKEFERLKFRREERAAVAFEEGKWVTQTSRMRCSGYCCSCDVRVAVSSKAACKKCSHVMCPACLVNRDLQC</sequence>
<evidence type="ECO:0000313" key="4">
    <source>
        <dbReference type="EMBL" id="KAF2184288.1"/>
    </source>
</evidence>
<keyword evidence="5" id="KW-1185">Reference proteome</keyword>
<keyword evidence="2" id="KW-0863">Zinc-finger</keyword>
<dbReference type="GO" id="GO:0008270">
    <property type="term" value="F:zinc ion binding"/>
    <property type="evidence" value="ECO:0007669"/>
    <property type="project" value="UniProtKB-KW"/>
</dbReference>
<dbReference type="AlphaFoldDB" id="A0A6A6E1C1"/>
<dbReference type="InterPro" id="IPR017907">
    <property type="entry name" value="Znf_RING_CS"/>
</dbReference>
<proteinExistence type="predicted"/>
<evidence type="ECO:0000256" key="1">
    <source>
        <dbReference type="ARBA" id="ARBA00022723"/>
    </source>
</evidence>
<dbReference type="Proteomes" id="UP000800200">
    <property type="component" value="Unassembled WGS sequence"/>
</dbReference>